<feature type="transmembrane region" description="Helical" evidence="14">
    <location>
        <begin position="477"/>
        <end position="495"/>
    </location>
</feature>
<feature type="transmembrane region" description="Helical" evidence="14">
    <location>
        <begin position="227"/>
        <end position="249"/>
    </location>
</feature>
<keyword evidence="5" id="KW-0552">Olfaction</keyword>
<keyword evidence="16" id="KW-1185">Reference proteome</keyword>
<dbReference type="PRINTS" id="PR00237">
    <property type="entry name" value="GPCRRHODOPSN"/>
</dbReference>
<dbReference type="InterPro" id="IPR050939">
    <property type="entry name" value="Olfactory_GPCR1"/>
</dbReference>
<feature type="transmembrane region" description="Helical" evidence="14">
    <location>
        <begin position="261"/>
        <end position="284"/>
    </location>
</feature>
<evidence type="ECO:0000313" key="16">
    <source>
        <dbReference type="Proteomes" id="UP000695023"/>
    </source>
</evidence>
<feature type="transmembrane region" description="Helical" evidence="14">
    <location>
        <begin position="290"/>
        <end position="308"/>
    </location>
</feature>
<evidence type="ECO:0000256" key="5">
    <source>
        <dbReference type="ARBA" id="ARBA00022725"/>
    </source>
</evidence>
<evidence type="ECO:0000256" key="9">
    <source>
        <dbReference type="ARBA" id="ARBA00023157"/>
    </source>
</evidence>
<keyword evidence="2" id="KW-1003">Cell membrane</keyword>
<evidence type="ECO:0000256" key="7">
    <source>
        <dbReference type="ARBA" id="ARBA00023040"/>
    </source>
</evidence>
<dbReference type="GO" id="GO:0004930">
    <property type="term" value="F:G protein-coupled receptor activity"/>
    <property type="evidence" value="ECO:0007669"/>
    <property type="project" value="UniProtKB-KW"/>
</dbReference>
<reference evidence="17" key="1">
    <citation type="submission" date="2025-08" db="UniProtKB">
        <authorList>
            <consortium name="RefSeq"/>
        </authorList>
    </citation>
    <scope>IDENTIFICATION</scope>
</reference>
<keyword evidence="6 14" id="KW-1133">Transmembrane helix</keyword>
<dbReference type="GO" id="GO:0005886">
    <property type="term" value="C:plasma membrane"/>
    <property type="evidence" value="ECO:0007669"/>
    <property type="project" value="UniProtKB-SubCell"/>
</dbReference>
<dbReference type="RefSeq" id="XP_013770893.1">
    <property type="nucleotide sequence ID" value="XM_013915439.1"/>
</dbReference>
<feature type="region of interest" description="Disordered" evidence="13">
    <location>
        <begin position="156"/>
        <end position="212"/>
    </location>
</feature>
<evidence type="ECO:0000256" key="4">
    <source>
        <dbReference type="ARBA" id="ARBA00022692"/>
    </source>
</evidence>
<keyword evidence="4 14" id="KW-0812">Transmembrane</keyword>
<dbReference type="PANTHER" id="PTHR24242:SF359">
    <property type="entry name" value="ODORANT RECEPTOR-RELATED"/>
    <property type="match status" value="1"/>
</dbReference>
<evidence type="ECO:0000256" key="13">
    <source>
        <dbReference type="SAM" id="MobiDB-lite"/>
    </source>
</evidence>
<evidence type="ECO:0000256" key="10">
    <source>
        <dbReference type="ARBA" id="ARBA00023170"/>
    </source>
</evidence>
<evidence type="ECO:0000259" key="15">
    <source>
        <dbReference type="PROSITE" id="PS50262"/>
    </source>
</evidence>
<sequence length="558" mass="61582">MPSSPASPTYAKKGNKTQKQQYTYPAPPNNRTWAPCDRRVHHELFCIPNISRVKCEAIFTTAQAWIKLGPKHSSDPKHRRKSATDCQKKNKDIKITEVRVTPGCLSLLETRESSHTTVCSCWRLSHLFLSDALESPSRNYLQLLHGIWPASSCPALSGTPHRPSAKSPKSVQWRGQVGRKPGSGRGMGRQASGQPGRSNRTPPKGGGAAVGDLQVPTQTMTKTAPRVYAWLSSSVNETLGLGGVTFFIIQGLTSLDEKKIILFSILLLIYIMVLGGNSIIIYVALTDPKLNSPLYFFLCNLSFVDMVYTTTTIPNMLSGLLTDILTISVLGCFLQMYFFIQLSVTGRAILTVMAYDRYVAICNPLQYNSIMTRPVRLLLVAGAWGFGAICTLPVTVIAFERPYCGPNVVKHAWCDPSSVRRLVCSDTSLDNIVSLLFAMVSLVTTGVFILSSYILIGFSISRMVVAQRLKALRTCSAHLTVVSISYAAASFVYISYRVGNFSSEVRIIVSVLYSALTPFLNPMIYSLRNKELRESIRRTLSRFRPAAVLPTKKISTLS</sequence>
<accession>A0A9Y6MAZ8</accession>
<feature type="domain" description="G-protein coupled receptors family 1 profile" evidence="15">
    <location>
        <begin position="276"/>
        <end position="525"/>
    </location>
</feature>
<dbReference type="FunFam" id="1.20.1070.10:FF:000010">
    <property type="entry name" value="Olfactory receptor"/>
    <property type="match status" value="1"/>
</dbReference>
<keyword evidence="9" id="KW-1015">Disulfide bond</keyword>
<dbReference type="Proteomes" id="UP000695023">
    <property type="component" value="Unplaced"/>
</dbReference>
<feature type="region of interest" description="Disordered" evidence="13">
    <location>
        <begin position="69"/>
        <end position="88"/>
    </location>
</feature>
<keyword evidence="8 14" id="KW-0472">Membrane</keyword>
<proteinExistence type="predicted"/>
<dbReference type="InterPro" id="IPR000725">
    <property type="entry name" value="Olfact_rcpt"/>
</dbReference>
<dbReference type="PROSITE" id="PS50262">
    <property type="entry name" value="G_PROTEIN_RECEP_F1_2"/>
    <property type="match status" value="1"/>
</dbReference>
<evidence type="ECO:0000256" key="1">
    <source>
        <dbReference type="ARBA" id="ARBA00004651"/>
    </source>
</evidence>
<dbReference type="GO" id="GO:0004984">
    <property type="term" value="F:olfactory receptor activity"/>
    <property type="evidence" value="ECO:0007669"/>
    <property type="project" value="InterPro"/>
</dbReference>
<protein>
    <submittedName>
        <fullName evidence="17">Olfactory receptor 10J4</fullName>
    </submittedName>
</protein>
<organism evidence="16 17">
    <name type="scientific">Pundamilia nyererei</name>
    <dbReference type="NCBI Taxonomy" id="303518"/>
    <lineage>
        <taxon>Eukaryota</taxon>
        <taxon>Metazoa</taxon>
        <taxon>Chordata</taxon>
        <taxon>Craniata</taxon>
        <taxon>Vertebrata</taxon>
        <taxon>Euteleostomi</taxon>
        <taxon>Actinopterygii</taxon>
        <taxon>Neopterygii</taxon>
        <taxon>Teleostei</taxon>
        <taxon>Neoteleostei</taxon>
        <taxon>Acanthomorphata</taxon>
        <taxon>Ovalentaria</taxon>
        <taxon>Cichlomorphae</taxon>
        <taxon>Cichliformes</taxon>
        <taxon>Cichlidae</taxon>
        <taxon>African cichlids</taxon>
        <taxon>Pseudocrenilabrinae</taxon>
        <taxon>Haplochromini</taxon>
        <taxon>Pundamilia</taxon>
    </lineage>
</organism>
<name>A0A9Y6MAZ8_9CICH</name>
<dbReference type="SMART" id="SM01381">
    <property type="entry name" value="7TM_GPCR_Srsx"/>
    <property type="match status" value="1"/>
</dbReference>
<evidence type="ECO:0000313" key="17">
    <source>
        <dbReference type="RefSeq" id="XP_013770893.1"/>
    </source>
</evidence>
<feature type="transmembrane region" description="Helical" evidence="14">
    <location>
        <begin position="377"/>
        <end position="399"/>
    </location>
</feature>
<dbReference type="InterPro" id="IPR000276">
    <property type="entry name" value="GPCR_Rhodpsn"/>
</dbReference>
<feature type="compositionally biased region" description="Polar residues" evidence="13">
    <location>
        <begin position="191"/>
        <end position="201"/>
    </location>
</feature>
<gene>
    <name evidence="17" type="primary">or6at1</name>
</gene>
<dbReference type="Pfam" id="PF13853">
    <property type="entry name" value="7tm_4"/>
    <property type="match status" value="1"/>
</dbReference>
<keyword evidence="11" id="KW-0325">Glycoprotein</keyword>
<feature type="transmembrane region" description="Helical" evidence="14">
    <location>
        <begin position="432"/>
        <end position="456"/>
    </location>
</feature>
<dbReference type="PANTHER" id="PTHR24242">
    <property type="entry name" value="G-PROTEIN COUPLED RECEPTOR"/>
    <property type="match status" value="1"/>
</dbReference>
<evidence type="ECO:0000256" key="2">
    <source>
        <dbReference type="ARBA" id="ARBA00022475"/>
    </source>
</evidence>
<feature type="transmembrane region" description="Helical" evidence="14">
    <location>
        <begin position="507"/>
        <end position="527"/>
    </location>
</feature>
<keyword evidence="7" id="KW-0297">G-protein coupled receptor</keyword>
<feature type="region of interest" description="Disordered" evidence="13">
    <location>
        <begin position="1"/>
        <end position="28"/>
    </location>
</feature>
<comment type="subcellular location">
    <subcellularLocation>
        <location evidence="1">Cell membrane</location>
        <topology evidence="1">Multi-pass membrane protein</topology>
    </subcellularLocation>
</comment>
<feature type="transmembrane region" description="Helical" evidence="14">
    <location>
        <begin position="320"/>
        <end position="340"/>
    </location>
</feature>
<evidence type="ECO:0000256" key="14">
    <source>
        <dbReference type="SAM" id="Phobius"/>
    </source>
</evidence>
<evidence type="ECO:0000256" key="8">
    <source>
        <dbReference type="ARBA" id="ARBA00023136"/>
    </source>
</evidence>
<keyword evidence="12" id="KW-0807">Transducer</keyword>
<evidence type="ECO:0000256" key="6">
    <source>
        <dbReference type="ARBA" id="ARBA00022989"/>
    </source>
</evidence>
<evidence type="ECO:0000256" key="12">
    <source>
        <dbReference type="ARBA" id="ARBA00023224"/>
    </source>
</evidence>
<dbReference type="AlphaFoldDB" id="A0A9Y6MAZ8"/>
<keyword evidence="3" id="KW-0716">Sensory transduction</keyword>
<evidence type="ECO:0000256" key="11">
    <source>
        <dbReference type="ARBA" id="ARBA00023180"/>
    </source>
</evidence>
<keyword evidence="10 17" id="KW-0675">Receptor</keyword>
<evidence type="ECO:0000256" key="3">
    <source>
        <dbReference type="ARBA" id="ARBA00022606"/>
    </source>
</evidence>
<dbReference type="Gene3D" id="1.20.1070.10">
    <property type="entry name" value="Rhodopsin 7-helix transmembrane proteins"/>
    <property type="match status" value="1"/>
</dbReference>
<dbReference type="CTD" id="30356"/>
<dbReference type="SUPFAM" id="SSF81321">
    <property type="entry name" value="Family A G protein-coupled receptor-like"/>
    <property type="match status" value="1"/>
</dbReference>
<feature type="compositionally biased region" description="Basic and acidic residues" evidence="13">
    <location>
        <begin position="72"/>
        <end position="88"/>
    </location>
</feature>
<dbReference type="PRINTS" id="PR00245">
    <property type="entry name" value="OLFACTORYR"/>
</dbReference>
<dbReference type="InterPro" id="IPR017452">
    <property type="entry name" value="GPCR_Rhodpsn_7TM"/>
</dbReference>